<gene>
    <name evidence="1" type="ORF">Tco_0895842</name>
</gene>
<name>A0ABQ5CFS3_9ASTR</name>
<evidence type="ECO:0000313" key="2">
    <source>
        <dbReference type="Proteomes" id="UP001151760"/>
    </source>
</evidence>
<protein>
    <submittedName>
        <fullName evidence="1">Uncharacterized protein</fullName>
    </submittedName>
</protein>
<dbReference type="EMBL" id="BQNB010014248">
    <property type="protein sequence ID" value="GJT25905.1"/>
    <property type="molecule type" value="Genomic_DNA"/>
</dbReference>
<proteinExistence type="predicted"/>
<comment type="caution">
    <text evidence="1">The sequence shown here is derived from an EMBL/GenBank/DDBJ whole genome shotgun (WGS) entry which is preliminary data.</text>
</comment>
<accession>A0ABQ5CFS3</accession>
<reference evidence="1" key="1">
    <citation type="journal article" date="2022" name="Int. J. Mol. Sci.">
        <title>Draft Genome of Tanacetum Coccineum: Genomic Comparison of Closely Related Tanacetum-Family Plants.</title>
        <authorList>
            <person name="Yamashiro T."/>
            <person name="Shiraishi A."/>
            <person name="Nakayama K."/>
            <person name="Satake H."/>
        </authorList>
    </citation>
    <scope>NUCLEOTIDE SEQUENCE</scope>
</reference>
<reference evidence="1" key="2">
    <citation type="submission" date="2022-01" db="EMBL/GenBank/DDBJ databases">
        <authorList>
            <person name="Yamashiro T."/>
            <person name="Shiraishi A."/>
            <person name="Satake H."/>
            <person name="Nakayama K."/>
        </authorList>
    </citation>
    <scope>NUCLEOTIDE SEQUENCE</scope>
</reference>
<organism evidence="1 2">
    <name type="scientific">Tanacetum coccineum</name>
    <dbReference type="NCBI Taxonomy" id="301880"/>
    <lineage>
        <taxon>Eukaryota</taxon>
        <taxon>Viridiplantae</taxon>
        <taxon>Streptophyta</taxon>
        <taxon>Embryophyta</taxon>
        <taxon>Tracheophyta</taxon>
        <taxon>Spermatophyta</taxon>
        <taxon>Magnoliopsida</taxon>
        <taxon>eudicotyledons</taxon>
        <taxon>Gunneridae</taxon>
        <taxon>Pentapetalae</taxon>
        <taxon>asterids</taxon>
        <taxon>campanulids</taxon>
        <taxon>Asterales</taxon>
        <taxon>Asteraceae</taxon>
        <taxon>Asteroideae</taxon>
        <taxon>Anthemideae</taxon>
        <taxon>Anthemidinae</taxon>
        <taxon>Tanacetum</taxon>
    </lineage>
</organism>
<dbReference type="Proteomes" id="UP001151760">
    <property type="component" value="Unassembled WGS sequence"/>
</dbReference>
<keyword evidence="2" id="KW-1185">Reference proteome</keyword>
<sequence length="68" mass="7809">MRWRERIEESLEWLGRASERSRFSSSSLITGRDLRGRFQAGAKDFAVKILYKSLAGEIEIKAGILHLD</sequence>
<evidence type="ECO:0000313" key="1">
    <source>
        <dbReference type="EMBL" id="GJT25905.1"/>
    </source>
</evidence>